<comment type="catalytic activity">
    <reaction evidence="15">
        <text>a CDP-1,2-diacyl-sn-glycerol + sn-glycerol 3-phosphate = a 1,2-diacyl-sn-glycero-3-phospho-(1'-sn-glycero-3'-phosphate) + CMP + H(+)</text>
        <dbReference type="Rhea" id="RHEA:12593"/>
        <dbReference type="ChEBI" id="CHEBI:15378"/>
        <dbReference type="ChEBI" id="CHEBI:57597"/>
        <dbReference type="ChEBI" id="CHEBI:58332"/>
        <dbReference type="ChEBI" id="CHEBI:60110"/>
        <dbReference type="ChEBI" id="CHEBI:60377"/>
        <dbReference type="EC" id="2.7.8.5"/>
    </reaction>
</comment>
<evidence type="ECO:0000256" key="6">
    <source>
        <dbReference type="ARBA" id="ARBA00014944"/>
    </source>
</evidence>
<dbReference type="PANTHER" id="PTHR14269">
    <property type="entry name" value="CDP-DIACYLGLYCEROL--GLYCEROL-3-PHOSPHATE 3-PHOSPHATIDYLTRANSFERASE-RELATED"/>
    <property type="match status" value="1"/>
</dbReference>
<dbReference type="InterPro" id="IPR050324">
    <property type="entry name" value="CDP-alcohol_PTase-I"/>
</dbReference>
<evidence type="ECO:0000256" key="9">
    <source>
        <dbReference type="ARBA" id="ARBA00022692"/>
    </source>
</evidence>
<dbReference type="AlphaFoldDB" id="A0A9D2NNN6"/>
<evidence type="ECO:0000256" key="15">
    <source>
        <dbReference type="ARBA" id="ARBA00048586"/>
    </source>
</evidence>
<dbReference type="Proteomes" id="UP000823896">
    <property type="component" value="Unassembled WGS sequence"/>
</dbReference>
<dbReference type="GO" id="GO:0008444">
    <property type="term" value="F:CDP-diacylglycerol-glycerol-3-phosphate 3-phosphatidyltransferase activity"/>
    <property type="evidence" value="ECO:0007669"/>
    <property type="project" value="UniProtKB-UniRule"/>
</dbReference>
<evidence type="ECO:0000256" key="2">
    <source>
        <dbReference type="ARBA" id="ARBA00004141"/>
    </source>
</evidence>
<dbReference type="NCBIfam" id="TIGR00560">
    <property type="entry name" value="pgsA"/>
    <property type="match status" value="1"/>
</dbReference>
<dbReference type="GO" id="GO:0016020">
    <property type="term" value="C:membrane"/>
    <property type="evidence" value="ECO:0007669"/>
    <property type="project" value="UniProtKB-SubCell"/>
</dbReference>
<reference evidence="18" key="1">
    <citation type="journal article" date="2021" name="PeerJ">
        <title>Extensive microbial diversity within the chicken gut microbiome revealed by metagenomics and culture.</title>
        <authorList>
            <person name="Gilroy R."/>
            <person name="Ravi A."/>
            <person name="Getino M."/>
            <person name="Pursley I."/>
            <person name="Horton D.L."/>
            <person name="Alikhan N.F."/>
            <person name="Baker D."/>
            <person name="Gharbi K."/>
            <person name="Hall N."/>
            <person name="Watson M."/>
            <person name="Adriaenssens E.M."/>
            <person name="Foster-Nyarko E."/>
            <person name="Jarju S."/>
            <person name="Secka A."/>
            <person name="Antonio M."/>
            <person name="Oren A."/>
            <person name="Chaudhuri R.R."/>
            <person name="La Ragione R."/>
            <person name="Hildebrand F."/>
            <person name="Pallen M.J."/>
        </authorList>
    </citation>
    <scope>NUCLEOTIDE SEQUENCE</scope>
    <source>
        <strain evidence="18">CHK187-11901</strain>
    </source>
</reference>
<dbReference type="InterPro" id="IPR043130">
    <property type="entry name" value="CDP-OH_PTrfase_TM_dom"/>
</dbReference>
<dbReference type="PIRSF" id="PIRSF000847">
    <property type="entry name" value="Phos_ph_gly_syn"/>
    <property type="match status" value="1"/>
</dbReference>
<keyword evidence="11" id="KW-0443">Lipid metabolism</keyword>
<evidence type="ECO:0000256" key="1">
    <source>
        <dbReference type="ARBA" id="ARBA00003973"/>
    </source>
</evidence>
<evidence type="ECO:0000256" key="13">
    <source>
        <dbReference type="ARBA" id="ARBA00023209"/>
    </source>
</evidence>
<evidence type="ECO:0000256" key="16">
    <source>
        <dbReference type="NCBIfam" id="TIGR00560"/>
    </source>
</evidence>
<dbReference type="Gene3D" id="1.20.120.1760">
    <property type="match status" value="1"/>
</dbReference>
<dbReference type="InterPro" id="IPR004570">
    <property type="entry name" value="Phosphatidylglycerol_P_synth"/>
</dbReference>
<keyword evidence="14" id="KW-1208">Phospholipid metabolism</keyword>
<dbReference type="InterPro" id="IPR000462">
    <property type="entry name" value="CDP-OH_P_trans"/>
</dbReference>
<comment type="subcellular location">
    <subcellularLocation>
        <location evidence="2">Membrane</location>
        <topology evidence="2">Multi-pass membrane protein</topology>
    </subcellularLocation>
</comment>
<gene>
    <name evidence="18" type="primary">pgsA</name>
    <name evidence="18" type="ORF">H9702_01395</name>
</gene>
<keyword evidence="9" id="KW-0812">Transmembrane</keyword>
<evidence type="ECO:0000256" key="7">
    <source>
        <dbReference type="ARBA" id="ARBA00022516"/>
    </source>
</evidence>
<evidence type="ECO:0000256" key="10">
    <source>
        <dbReference type="ARBA" id="ARBA00022989"/>
    </source>
</evidence>
<evidence type="ECO:0000256" key="12">
    <source>
        <dbReference type="ARBA" id="ARBA00023136"/>
    </source>
</evidence>
<name>A0A9D2NNN6_9FIRM</name>
<protein>
    <recommendedName>
        <fullName evidence="6 16">CDP-diacylglycerol--glycerol-3-phosphate 3-phosphatidyltransferase</fullName>
        <ecNumber evidence="5 16">2.7.8.5</ecNumber>
    </recommendedName>
</protein>
<evidence type="ECO:0000313" key="18">
    <source>
        <dbReference type="EMBL" id="HJC35770.1"/>
    </source>
</evidence>
<reference evidence="18" key="2">
    <citation type="submission" date="2021-04" db="EMBL/GenBank/DDBJ databases">
        <authorList>
            <person name="Gilroy R."/>
        </authorList>
    </citation>
    <scope>NUCLEOTIDE SEQUENCE</scope>
    <source>
        <strain evidence="18">CHK187-11901</strain>
    </source>
</reference>
<dbReference type="EMBL" id="DWWM01000006">
    <property type="protein sequence ID" value="HJC35770.1"/>
    <property type="molecule type" value="Genomic_DNA"/>
</dbReference>
<accession>A0A9D2NNN6</accession>
<dbReference type="Pfam" id="PF01066">
    <property type="entry name" value="CDP-OH_P_transf"/>
    <property type="match status" value="1"/>
</dbReference>
<evidence type="ECO:0000256" key="11">
    <source>
        <dbReference type="ARBA" id="ARBA00023098"/>
    </source>
</evidence>
<evidence type="ECO:0000256" key="3">
    <source>
        <dbReference type="ARBA" id="ARBA00005042"/>
    </source>
</evidence>
<comment type="pathway">
    <text evidence="3">Phospholipid metabolism; phosphatidylglycerol biosynthesis; phosphatidylglycerol from CDP-diacylglycerol: step 1/2.</text>
</comment>
<dbReference type="InterPro" id="IPR048254">
    <property type="entry name" value="CDP_ALCOHOL_P_TRANSF_CS"/>
</dbReference>
<dbReference type="GO" id="GO:0046474">
    <property type="term" value="P:glycerophospholipid biosynthetic process"/>
    <property type="evidence" value="ECO:0007669"/>
    <property type="project" value="TreeGrafter"/>
</dbReference>
<evidence type="ECO:0000256" key="17">
    <source>
        <dbReference type="RuleBase" id="RU003750"/>
    </source>
</evidence>
<evidence type="ECO:0000256" key="4">
    <source>
        <dbReference type="ARBA" id="ARBA00010441"/>
    </source>
</evidence>
<keyword evidence="7" id="KW-0444">Lipid biosynthesis</keyword>
<dbReference type="PROSITE" id="PS00379">
    <property type="entry name" value="CDP_ALCOHOL_P_TRANSF"/>
    <property type="match status" value="1"/>
</dbReference>
<evidence type="ECO:0000313" key="19">
    <source>
        <dbReference type="Proteomes" id="UP000823896"/>
    </source>
</evidence>
<comment type="function">
    <text evidence="1">This protein catalyzes the committed step to the synthesis of the acidic phospholipids.</text>
</comment>
<comment type="caution">
    <text evidence="18">The sequence shown here is derived from an EMBL/GenBank/DDBJ whole genome shotgun (WGS) entry which is preliminary data.</text>
</comment>
<evidence type="ECO:0000256" key="5">
    <source>
        <dbReference type="ARBA" id="ARBA00013170"/>
    </source>
</evidence>
<proteinExistence type="inferred from homology"/>
<evidence type="ECO:0000256" key="8">
    <source>
        <dbReference type="ARBA" id="ARBA00022679"/>
    </source>
</evidence>
<comment type="similarity">
    <text evidence="4 17">Belongs to the CDP-alcohol phosphatidyltransferase class-I family.</text>
</comment>
<evidence type="ECO:0000256" key="14">
    <source>
        <dbReference type="ARBA" id="ARBA00023264"/>
    </source>
</evidence>
<sequence length="188" mass="20500">MNLPNKLSVMRILLVPLIVILYLLAKHTGVLQQQIAFASFTFDLCDLLVLVLFAVASFTDFLDGYIARRDSLVTSFGKFIDPIADKLLVDSLLILFAADQRVSAAAVILMIARDIIVDGLRMNAASAGKVVAAGYAGKVKTVLQMFMIIFELLGIPGADILLWAAVAASLYSGVRYFIQLKDIVLETM</sequence>
<keyword evidence="8 17" id="KW-0808">Transferase</keyword>
<keyword evidence="10" id="KW-1133">Transmembrane helix</keyword>
<organism evidence="18 19">
    <name type="scientific">Candidatus Merdibacter merdavium</name>
    <dbReference type="NCBI Taxonomy" id="2838692"/>
    <lineage>
        <taxon>Bacteria</taxon>
        <taxon>Bacillati</taxon>
        <taxon>Bacillota</taxon>
        <taxon>Erysipelotrichia</taxon>
        <taxon>Erysipelotrichales</taxon>
        <taxon>Erysipelotrichaceae</taxon>
        <taxon>Merdibacter</taxon>
    </lineage>
</organism>
<dbReference type="PANTHER" id="PTHR14269:SF62">
    <property type="entry name" value="CDP-DIACYLGLYCEROL--GLYCEROL-3-PHOSPHATE 3-PHOSPHATIDYLTRANSFERASE 1, CHLOROPLASTIC"/>
    <property type="match status" value="1"/>
</dbReference>
<keyword evidence="13" id="KW-0594">Phospholipid biosynthesis</keyword>
<dbReference type="EC" id="2.7.8.5" evidence="5 16"/>
<keyword evidence="12" id="KW-0472">Membrane</keyword>